<dbReference type="WBParaSite" id="ACRNAN_scaffold8596.g18065.t1">
    <property type="protein sequence ID" value="ACRNAN_scaffold8596.g18065.t1"/>
    <property type="gene ID" value="ACRNAN_scaffold8596.g18065"/>
</dbReference>
<dbReference type="Pfam" id="PF00083">
    <property type="entry name" value="Sugar_tr"/>
    <property type="match status" value="1"/>
</dbReference>
<dbReference type="GO" id="GO:0016020">
    <property type="term" value="C:membrane"/>
    <property type="evidence" value="ECO:0007669"/>
    <property type="project" value="UniProtKB-SubCell"/>
</dbReference>
<evidence type="ECO:0000256" key="1">
    <source>
        <dbReference type="ARBA" id="ARBA00004141"/>
    </source>
</evidence>
<dbReference type="GO" id="GO:0015149">
    <property type="term" value="F:hexose transmembrane transporter activity"/>
    <property type="evidence" value="ECO:0007669"/>
    <property type="project" value="TreeGrafter"/>
</dbReference>
<comment type="subcellular location">
    <subcellularLocation>
        <location evidence="1">Membrane</location>
        <topology evidence="1">Multi-pass membrane protein</topology>
    </subcellularLocation>
</comment>
<dbReference type="Gene3D" id="1.20.1250.20">
    <property type="entry name" value="MFS general substrate transporter like domains"/>
    <property type="match status" value="1"/>
</dbReference>
<evidence type="ECO:0000313" key="7">
    <source>
        <dbReference type="Proteomes" id="UP000887540"/>
    </source>
</evidence>
<dbReference type="SUPFAM" id="SSF103473">
    <property type="entry name" value="MFS general substrate transporter"/>
    <property type="match status" value="1"/>
</dbReference>
<dbReference type="InterPro" id="IPR045263">
    <property type="entry name" value="GLUT"/>
</dbReference>
<dbReference type="PANTHER" id="PTHR23503:SF50">
    <property type="entry name" value="MAJOR FACILITATOR SUPERFAMILY (MFS) PROFILE DOMAIN-CONTAINING PROTEIN"/>
    <property type="match status" value="1"/>
</dbReference>
<feature type="transmembrane region" description="Helical" evidence="5">
    <location>
        <begin position="36"/>
        <end position="60"/>
    </location>
</feature>
<dbReference type="InterPro" id="IPR005828">
    <property type="entry name" value="MFS_sugar_transport-like"/>
</dbReference>
<feature type="transmembrane region" description="Helical" evidence="5">
    <location>
        <begin position="218"/>
        <end position="238"/>
    </location>
</feature>
<feature type="transmembrane region" description="Helical" evidence="5">
    <location>
        <begin position="150"/>
        <end position="174"/>
    </location>
</feature>
<feature type="transmembrane region" description="Helical" evidence="5">
    <location>
        <begin position="285"/>
        <end position="308"/>
    </location>
</feature>
<sequence>MLIIGRLMIGVYTSIGTSLMPIFIQELAPPNIKGALSCFVHIAVCGGSALGAILSIDFILGNKHTWHILLALPAIFGFAQVILGIMLPDSPNHLLDSGDKRSAIRSIKFYYCFQNFDDDVAIQEYQQLVTHLPKQISVSKAFKEPKTRKGILLGMVVSFTQVFCGSMATVAYSTAMFTSVSFTKVLVPYMPALGSLFSILLTLPALRLVETCGRKPLLINTLILCALANFMLMGFSLVSQQLGVTWSSIGFTLAFFIFGLGYNLGTGPVSYFIPAELVRPEAAGVSLGCAVAVNWLSAMITTLIYYPLNVQVGGYSYLLFAIPTVWNIRIVKKKYCTGTKDSNISTYHCIETQQYEEDRAIKFDFIQRWSAVVMHKLQSFFVNDQKYAKFSL</sequence>
<proteinExistence type="predicted"/>
<feature type="transmembrane region" description="Helical" evidence="5">
    <location>
        <begin position="6"/>
        <end position="24"/>
    </location>
</feature>
<evidence type="ECO:0000256" key="2">
    <source>
        <dbReference type="ARBA" id="ARBA00022692"/>
    </source>
</evidence>
<keyword evidence="4 5" id="KW-0472">Membrane</keyword>
<protein>
    <submittedName>
        <fullName evidence="8">Major facilitator superfamily (MFS) profile domain-containing protein</fullName>
    </submittedName>
</protein>
<organism evidence="7 8">
    <name type="scientific">Acrobeloides nanus</name>
    <dbReference type="NCBI Taxonomy" id="290746"/>
    <lineage>
        <taxon>Eukaryota</taxon>
        <taxon>Metazoa</taxon>
        <taxon>Ecdysozoa</taxon>
        <taxon>Nematoda</taxon>
        <taxon>Chromadorea</taxon>
        <taxon>Rhabditida</taxon>
        <taxon>Tylenchina</taxon>
        <taxon>Cephalobomorpha</taxon>
        <taxon>Cephaloboidea</taxon>
        <taxon>Cephalobidae</taxon>
        <taxon>Acrobeloides</taxon>
    </lineage>
</organism>
<evidence type="ECO:0000259" key="6">
    <source>
        <dbReference type="PROSITE" id="PS50850"/>
    </source>
</evidence>
<feature type="domain" description="Major facilitator superfamily (MFS) profile" evidence="6">
    <location>
        <begin position="1"/>
        <end position="335"/>
    </location>
</feature>
<dbReference type="InterPro" id="IPR036259">
    <property type="entry name" value="MFS_trans_sf"/>
</dbReference>
<keyword evidence="7" id="KW-1185">Reference proteome</keyword>
<feature type="transmembrane region" description="Helical" evidence="5">
    <location>
        <begin position="314"/>
        <end position="331"/>
    </location>
</feature>
<reference evidence="8" key="1">
    <citation type="submission" date="2022-11" db="UniProtKB">
        <authorList>
            <consortium name="WormBaseParasite"/>
        </authorList>
    </citation>
    <scope>IDENTIFICATION</scope>
</reference>
<dbReference type="PANTHER" id="PTHR23503">
    <property type="entry name" value="SOLUTE CARRIER FAMILY 2"/>
    <property type="match status" value="1"/>
</dbReference>
<name>A0A914ELL2_9BILA</name>
<dbReference type="Proteomes" id="UP000887540">
    <property type="component" value="Unplaced"/>
</dbReference>
<evidence type="ECO:0000256" key="3">
    <source>
        <dbReference type="ARBA" id="ARBA00022989"/>
    </source>
</evidence>
<dbReference type="PROSITE" id="PS50850">
    <property type="entry name" value="MFS"/>
    <property type="match status" value="1"/>
</dbReference>
<evidence type="ECO:0000313" key="8">
    <source>
        <dbReference type="WBParaSite" id="ACRNAN_scaffold8596.g18065.t1"/>
    </source>
</evidence>
<evidence type="ECO:0000256" key="5">
    <source>
        <dbReference type="SAM" id="Phobius"/>
    </source>
</evidence>
<accession>A0A914ELL2</accession>
<feature type="transmembrane region" description="Helical" evidence="5">
    <location>
        <begin position="244"/>
        <end position="264"/>
    </location>
</feature>
<evidence type="ECO:0000256" key="4">
    <source>
        <dbReference type="ARBA" id="ARBA00023136"/>
    </source>
</evidence>
<dbReference type="InterPro" id="IPR020846">
    <property type="entry name" value="MFS_dom"/>
</dbReference>
<keyword evidence="2 5" id="KW-0812">Transmembrane</keyword>
<dbReference type="AlphaFoldDB" id="A0A914ELL2"/>
<feature type="transmembrane region" description="Helical" evidence="5">
    <location>
        <begin position="186"/>
        <end position="206"/>
    </location>
</feature>
<keyword evidence="3 5" id="KW-1133">Transmembrane helix</keyword>